<dbReference type="RefSeq" id="WP_264629478.1">
    <property type="nucleotide sequence ID" value="NZ_JAOQNA010000001.1"/>
</dbReference>
<dbReference type="InterPro" id="IPR027056">
    <property type="entry name" value="Gluconate_2DH_su3"/>
</dbReference>
<organism evidence="2 3">
    <name type="scientific">Bradyrhizobium elkanii</name>
    <dbReference type="NCBI Taxonomy" id="29448"/>
    <lineage>
        <taxon>Bacteria</taxon>
        <taxon>Pseudomonadati</taxon>
        <taxon>Pseudomonadota</taxon>
        <taxon>Alphaproteobacteria</taxon>
        <taxon>Hyphomicrobiales</taxon>
        <taxon>Nitrobacteraceae</taxon>
        <taxon>Bradyrhizobium</taxon>
    </lineage>
</organism>
<protein>
    <submittedName>
        <fullName evidence="2">Gluconate 2-dehydrogenase gamma chain</fullName>
        <ecNumber evidence="2">1.1.99.3</ecNumber>
    </submittedName>
</protein>
<keyword evidence="2" id="KW-0560">Oxidoreductase</keyword>
<proteinExistence type="predicted"/>
<evidence type="ECO:0000313" key="3">
    <source>
        <dbReference type="Proteomes" id="UP001565471"/>
    </source>
</evidence>
<accession>A0ABV4F7I5</accession>
<sequence length="266" mass="28854">MIAGPHGTELQEGPSMVENKVTPTSVRRREFLAGTAMLLFNATPLGAATISGQLPWTPNAGSPPSRIKLGPWEFFTGEEGRTMEAIADCVIPPDPETPGGKEAGCAVFVDRQLAGPYGQQDGLYIRPPFVKGTKSQGSQSEVGPAQKYREALGSFDRACKSRYSGKAFADLSAAERDAVLKGLESGDVKLDGADGKAFFEQAIKDIQMGFFADPLYGGNRDMVAWKMIGYPGARYNYLDWVNRHNERFPLPPVGMTGRAEWTSQAR</sequence>
<reference evidence="2 3" key="1">
    <citation type="submission" date="2024-07" db="EMBL/GenBank/DDBJ databases">
        <title>Genomic Encyclopedia of Type Strains, Phase V (KMG-V): Genome sequencing to study the core and pangenomes of soil and plant-associated prokaryotes.</title>
        <authorList>
            <person name="Whitman W."/>
        </authorList>
    </citation>
    <scope>NUCLEOTIDE SEQUENCE [LARGE SCALE GENOMIC DNA]</scope>
    <source>
        <strain evidence="2 3">USDA 415</strain>
    </source>
</reference>
<gene>
    <name evidence="2" type="ORF">ABIF29_006233</name>
</gene>
<dbReference type="EMBL" id="JBGBZA010000002">
    <property type="protein sequence ID" value="MEY9319434.1"/>
    <property type="molecule type" value="Genomic_DNA"/>
</dbReference>
<feature type="region of interest" description="Disordered" evidence="1">
    <location>
        <begin position="1"/>
        <end position="22"/>
    </location>
</feature>
<keyword evidence="3" id="KW-1185">Reference proteome</keyword>
<evidence type="ECO:0000313" key="2">
    <source>
        <dbReference type="EMBL" id="MEY9319434.1"/>
    </source>
</evidence>
<evidence type="ECO:0000256" key="1">
    <source>
        <dbReference type="SAM" id="MobiDB-lite"/>
    </source>
</evidence>
<comment type="caution">
    <text evidence="2">The sequence shown here is derived from an EMBL/GenBank/DDBJ whole genome shotgun (WGS) entry which is preliminary data.</text>
</comment>
<dbReference type="Proteomes" id="UP001565471">
    <property type="component" value="Unassembled WGS sequence"/>
</dbReference>
<dbReference type="Pfam" id="PF13618">
    <property type="entry name" value="Gluconate_2-dh3"/>
    <property type="match status" value="1"/>
</dbReference>
<dbReference type="EC" id="1.1.99.3" evidence="2"/>
<name>A0ABV4F7I5_BRAEL</name>
<dbReference type="GO" id="GO:0033717">
    <property type="term" value="F:gluconate 2-dehydrogenase (acceptor) activity"/>
    <property type="evidence" value="ECO:0007669"/>
    <property type="project" value="UniProtKB-EC"/>
</dbReference>